<dbReference type="InterPro" id="IPR052350">
    <property type="entry name" value="Metallo-dep_Lactonases"/>
</dbReference>
<dbReference type="OrthoDB" id="5450317at2"/>
<proteinExistence type="inferred from homology"/>
<accession>A0A1G7NT81</accession>
<dbReference type="AlphaFoldDB" id="A0A1G7NT81"/>
<feature type="domain" description="Amidohydrolase-related" evidence="2">
    <location>
        <begin position="2"/>
        <end position="272"/>
    </location>
</feature>
<comment type="similarity">
    <text evidence="1">Belongs to the metallo-dependent hydrolases superfamily.</text>
</comment>
<dbReference type="PANTHER" id="PTHR43569">
    <property type="entry name" value="AMIDOHYDROLASE"/>
    <property type="match status" value="1"/>
</dbReference>
<dbReference type="EMBL" id="FNCH01000001">
    <property type="protein sequence ID" value="SDF77171.1"/>
    <property type="molecule type" value="Genomic_DNA"/>
</dbReference>
<evidence type="ECO:0000313" key="3">
    <source>
        <dbReference type="EMBL" id="SDF77171.1"/>
    </source>
</evidence>
<evidence type="ECO:0000259" key="2">
    <source>
        <dbReference type="Pfam" id="PF04909"/>
    </source>
</evidence>
<keyword evidence="4" id="KW-1185">Reference proteome</keyword>
<dbReference type="InterPro" id="IPR006680">
    <property type="entry name" value="Amidohydro-rel"/>
</dbReference>
<protein>
    <submittedName>
        <fullName evidence="3">L-fuconolactonase</fullName>
    </submittedName>
</protein>
<dbReference type="SUPFAM" id="SSF51556">
    <property type="entry name" value="Metallo-dependent hydrolases"/>
    <property type="match status" value="1"/>
</dbReference>
<evidence type="ECO:0000313" key="4">
    <source>
        <dbReference type="Proteomes" id="UP000199643"/>
    </source>
</evidence>
<dbReference type="Proteomes" id="UP000199643">
    <property type="component" value="Unassembled WGS sequence"/>
</dbReference>
<dbReference type="Pfam" id="PF04909">
    <property type="entry name" value="Amidohydro_2"/>
    <property type="match status" value="1"/>
</dbReference>
<reference evidence="4" key="1">
    <citation type="submission" date="2016-10" db="EMBL/GenBank/DDBJ databases">
        <authorList>
            <person name="Varghese N."/>
            <person name="Submissions S."/>
        </authorList>
    </citation>
    <scope>NUCLEOTIDE SEQUENCE [LARGE SCALE GENOMIC DNA]</scope>
    <source>
        <strain evidence="4">DSM 17933</strain>
    </source>
</reference>
<organism evidence="3 4">
    <name type="scientific">Pedobacter terrae</name>
    <dbReference type="NCBI Taxonomy" id="405671"/>
    <lineage>
        <taxon>Bacteria</taxon>
        <taxon>Pseudomonadati</taxon>
        <taxon>Bacteroidota</taxon>
        <taxon>Sphingobacteriia</taxon>
        <taxon>Sphingobacteriales</taxon>
        <taxon>Sphingobacteriaceae</taxon>
        <taxon>Pedobacter</taxon>
    </lineage>
</organism>
<dbReference type="Gene3D" id="3.20.20.140">
    <property type="entry name" value="Metal-dependent hydrolases"/>
    <property type="match status" value="1"/>
</dbReference>
<dbReference type="PANTHER" id="PTHR43569:SF2">
    <property type="entry name" value="AMIDOHYDROLASE-RELATED DOMAIN-CONTAINING PROTEIN"/>
    <property type="match status" value="1"/>
</dbReference>
<dbReference type="RefSeq" id="WP_090496429.1">
    <property type="nucleotide sequence ID" value="NZ_FNCH01000001.1"/>
</dbReference>
<dbReference type="InterPro" id="IPR032466">
    <property type="entry name" value="Metal_Hydrolase"/>
</dbReference>
<gene>
    <name evidence="3" type="ORF">SAMN05421827_101488</name>
</gene>
<name>A0A1G7NT81_9SPHI</name>
<sequence length="273" mass="32227">MIDTHVHFWNFDPVRDNWINDDMKIIRKDFAPENILDIYSELNIKGCIAVQASQSEEENHFLLKLAAQHEIIKGIVGWVDLLNPHLDERLSYWQNYKTIKGWRHVLQAENRDFILNPVFIAGVKQLKKYNYTYDLLCYHNQLEAIIQLVDQIPDQPFVLDHCGKPDVKSQDLKKWTANINTLAANPHVQCKVSGLLAEADWQNWTEKELFNCFDVIFEAFGPERVMYGSDWPVMLISRPYQEWFNLVNKYTERFTVAERRLIFSDNAKAFYRV</sequence>
<evidence type="ECO:0000256" key="1">
    <source>
        <dbReference type="ARBA" id="ARBA00038310"/>
    </source>
</evidence>
<dbReference type="STRING" id="405671.SAMN05421827_101488"/>
<dbReference type="GO" id="GO:0016787">
    <property type="term" value="F:hydrolase activity"/>
    <property type="evidence" value="ECO:0007669"/>
    <property type="project" value="InterPro"/>
</dbReference>